<dbReference type="GO" id="GO:0005759">
    <property type="term" value="C:mitochondrial matrix"/>
    <property type="evidence" value="ECO:0007669"/>
    <property type="project" value="UniProtKB-SubCell"/>
</dbReference>
<evidence type="ECO:0000313" key="18">
    <source>
        <dbReference type="Proteomes" id="UP000301737"/>
    </source>
</evidence>
<evidence type="ECO:0000256" key="7">
    <source>
        <dbReference type="ARBA" id="ARBA00022723"/>
    </source>
</evidence>
<keyword evidence="11" id="KW-0496">Mitochondrion</keyword>
<keyword evidence="6" id="KW-0349">Heme</keyword>
<keyword evidence="5 14" id="KW-0575">Peroxidase</keyword>
<evidence type="ECO:0000256" key="1">
    <source>
        <dbReference type="ARBA" id="ARBA00003917"/>
    </source>
</evidence>
<dbReference type="GO" id="GO:0034599">
    <property type="term" value="P:cellular response to oxidative stress"/>
    <property type="evidence" value="ECO:0007669"/>
    <property type="project" value="InterPro"/>
</dbReference>
<evidence type="ECO:0000313" key="17">
    <source>
        <dbReference type="EMBL" id="GCE97032.1"/>
    </source>
</evidence>
<dbReference type="SUPFAM" id="SSF48113">
    <property type="entry name" value="Heme-dependent peroxidases"/>
    <property type="match status" value="1"/>
</dbReference>
<evidence type="ECO:0000256" key="15">
    <source>
        <dbReference type="SAM" id="MobiDB-lite"/>
    </source>
</evidence>
<dbReference type="GO" id="GO:0005758">
    <property type="term" value="C:mitochondrial intermembrane space"/>
    <property type="evidence" value="ECO:0007669"/>
    <property type="project" value="UniProtKB-SubCell"/>
</dbReference>
<dbReference type="GO" id="GO:0000302">
    <property type="term" value="P:response to reactive oxygen species"/>
    <property type="evidence" value="ECO:0007669"/>
    <property type="project" value="TreeGrafter"/>
</dbReference>
<dbReference type="PROSITE" id="PS00436">
    <property type="entry name" value="PEROXIDASE_2"/>
    <property type="match status" value="1"/>
</dbReference>
<dbReference type="FunFam" id="1.10.520.10:FF:000005">
    <property type="entry name" value="Cytochrome c peroxidase"/>
    <property type="match status" value="1"/>
</dbReference>
<dbReference type="PROSITE" id="PS00435">
    <property type="entry name" value="PEROXIDASE_1"/>
    <property type="match status" value="1"/>
</dbReference>
<evidence type="ECO:0000256" key="4">
    <source>
        <dbReference type="ARBA" id="ARBA00005997"/>
    </source>
</evidence>
<dbReference type="OrthoDB" id="2859658at2759"/>
<feature type="region of interest" description="Disordered" evidence="15">
    <location>
        <begin position="188"/>
        <end position="211"/>
    </location>
</feature>
<feature type="domain" description="Plant heme peroxidase family profile" evidence="16">
    <location>
        <begin position="148"/>
        <end position="356"/>
    </location>
</feature>
<comment type="similarity">
    <text evidence="4">Belongs to the peroxidase family. Cytochrome c peroxidase subfamily.</text>
</comment>
<gene>
    <name evidence="17" type="primary">CCP1</name>
    <name evidence="17" type="ORF">ZYGM_002158</name>
</gene>
<dbReference type="InterPro" id="IPR044831">
    <property type="entry name" value="Ccp1-like"/>
</dbReference>
<dbReference type="GO" id="GO:0042744">
    <property type="term" value="P:hydrogen peroxide catabolic process"/>
    <property type="evidence" value="ECO:0007669"/>
    <property type="project" value="TreeGrafter"/>
</dbReference>
<dbReference type="Pfam" id="PF00141">
    <property type="entry name" value="peroxidase"/>
    <property type="match status" value="1"/>
</dbReference>
<evidence type="ECO:0000256" key="11">
    <source>
        <dbReference type="ARBA" id="ARBA00023128"/>
    </source>
</evidence>
<feature type="chain" id="PRO_5020828901" description="Peroxidase" evidence="14">
    <location>
        <begin position="26"/>
        <end position="356"/>
    </location>
</feature>
<feature type="signal peptide" evidence="14">
    <location>
        <begin position="1"/>
        <end position="25"/>
    </location>
</feature>
<comment type="function">
    <text evidence="1">Destroys radicals which are normally produced within the cells and which are toxic to biological systems.</text>
</comment>
<organism evidence="17 18">
    <name type="scientific">Zygosaccharomyces mellis</name>
    <dbReference type="NCBI Taxonomy" id="42258"/>
    <lineage>
        <taxon>Eukaryota</taxon>
        <taxon>Fungi</taxon>
        <taxon>Dikarya</taxon>
        <taxon>Ascomycota</taxon>
        <taxon>Saccharomycotina</taxon>
        <taxon>Saccharomycetes</taxon>
        <taxon>Saccharomycetales</taxon>
        <taxon>Saccharomycetaceae</taxon>
        <taxon>Zygosaccharomyces</taxon>
    </lineage>
</organism>
<dbReference type="PANTHER" id="PTHR31356:SF58">
    <property type="entry name" value="CYTOCHROME C PEROXIDASE, MITOCHONDRIAL"/>
    <property type="match status" value="1"/>
</dbReference>
<comment type="subcellular location">
    <subcellularLocation>
        <location evidence="3">Mitochondrion intermembrane space</location>
    </subcellularLocation>
    <subcellularLocation>
        <location evidence="2">Mitochondrion matrix</location>
    </subcellularLocation>
</comment>
<dbReference type="EC" id="1.11.1.-" evidence="14"/>
<dbReference type="InterPro" id="IPR019793">
    <property type="entry name" value="Peroxidases_heam-ligand_BS"/>
</dbReference>
<evidence type="ECO:0000256" key="10">
    <source>
        <dbReference type="ARBA" id="ARBA00023004"/>
    </source>
</evidence>
<dbReference type="GO" id="GO:0046872">
    <property type="term" value="F:metal ion binding"/>
    <property type="evidence" value="ECO:0007669"/>
    <property type="project" value="UniProtKB-UniRule"/>
</dbReference>
<dbReference type="PRINTS" id="PR00459">
    <property type="entry name" value="ASPEROXIDASE"/>
</dbReference>
<evidence type="ECO:0000256" key="3">
    <source>
        <dbReference type="ARBA" id="ARBA00004569"/>
    </source>
</evidence>
<dbReference type="InterPro" id="IPR019794">
    <property type="entry name" value="Peroxidases_AS"/>
</dbReference>
<dbReference type="Gene3D" id="1.10.420.10">
    <property type="entry name" value="Peroxidase, domain 2"/>
    <property type="match status" value="1"/>
</dbReference>
<dbReference type="InterPro" id="IPR010255">
    <property type="entry name" value="Haem_peroxidase_sf"/>
</dbReference>
<dbReference type="InterPro" id="IPR002207">
    <property type="entry name" value="Peroxidase_I"/>
</dbReference>
<evidence type="ECO:0000256" key="6">
    <source>
        <dbReference type="ARBA" id="ARBA00022617"/>
    </source>
</evidence>
<dbReference type="InterPro" id="IPR002016">
    <property type="entry name" value="Haem_peroxidase"/>
</dbReference>
<evidence type="ECO:0000256" key="5">
    <source>
        <dbReference type="ARBA" id="ARBA00022559"/>
    </source>
</evidence>
<evidence type="ECO:0000256" key="2">
    <source>
        <dbReference type="ARBA" id="ARBA00004305"/>
    </source>
</evidence>
<dbReference type="Gene3D" id="1.10.520.10">
    <property type="match status" value="1"/>
</dbReference>
<evidence type="ECO:0000256" key="8">
    <source>
        <dbReference type="ARBA" id="ARBA00022946"/>
    </source>
</evidence>
<keyword evidence="8" id="KW-0809">Transit peptide</keyword>
<evidence type="ECO:0000259" key="16">
    <source>
        <dbReference type="PROSITE" id="PS50873"/>
    </source>
</evidence>
<comment type="caution">
    <text evidence="17">The sequence shown here is derived from an EMBL/GenBank/DDBJ whole genome shotgun (WGS) entry which is preliminary data.</text>
</comment>
<reference evidence="17 18" key="1">
    <citation type="submission" date="2019-01" db="EMBL/GenBank/DDBJ databases">
        <title>Draft Genome Sequencing of Zygosaccharomyces mellis Ca-7.</title>
        <authorList>
            <person name="Shiwa Y."/>
            <person name="Kanesaki Y."/>
            <person name="Ishige T."/>
            <person name="Mura K."/>
            <person name="Hori T."/>
            <person name="Tamura T."/>
        </authorList>
    </citation>
    <scope>NUCLEOTIDE SEQUENCE [LARGE SCALE GENOMIC DNA]</scope>
    <source>
        <strain evidence="17 18">Ca-7</strain>
    </source>
</reference>
<dbReference type="PROSITE" id="PS50873">
    <property type="entry name" value="PEROXIDASE_4"/>
    <property type="match status" value="1"/>
</dbReference>
<dbReference type="EMBL" id="BIMX01000001">
    <property type="protein sequence ID" value="GCE97032.1"/>
    <property type="molecule type" value="Genomic_DNA"/>
</dbReference>
<keyword evidence="18" id="KW-1185">Reference proteome</keyword>
<keyword evidence="9 14" id="KW-0560">Oxidoreductase</keyword>
<keyword evidence="10" id="KW-0408">Iron</keyword>
<sequence length="356" mass="39595">MSFARIINRRAICLLGGVAAGTVGAAGLASSDFRGGSFFNGDNNNPKYNGGRWWKGLAGTSAAAAPGLRIAEMEKDRTPEDFQKVYNAIAKKLIDEDEYDDYIGYGPVLLRLSWHSSGTWDMNDNSGGSYGGTYRFQKETDDPANKGLQNAKAFLEPIYEQFPWISHGDLYTLGGVTALQEMQGPKIPWRPGRVDLPENATPENGRLPDAENGADYVRNFFQRFGFTDQEVVALIGAHALGKTHMKNSGYDGPWGAATNTFSNEFFVNLLNEQWKAEKNEAGNTQYNSPSGFMMLPTDYSLKEDNVYLKYAKKYAEDQDAFFEDFKNAYKKLIENGIQFPEGTPTITFKTLDEQSD</sequence>
<dbReference type="PANTHER" id="PTHR31356">
    <property type="entry name" value="THYLAKOID LUMENAL 29 KDA PROTEIN, CHLOROPLASTIC-RELATED"/>
    <property type="match status" value="1"/>
</dbReference>
<evidence type="ECO:0000256" key="12">
    <source>
        <dbReference type="ARBA" id="ARBA00038574"/>
    </source>
</evidence>
<evidence type="ECO:0000256" key="14">
    <source>
        <dbReference type="RuleBase" id="RU363051"/>
    </source>
</evidence>
<name>A0A4C2E322_9SACH</name>
<dbReference type="GO" id="GO:0004130">
    <property type="term" value="F:cytochrome-c peroxidase activity"/>
    <property type="evidence" value="ECO:0007669"/>
    <property type="project" value="UniProtKB-EC"/>
</dbReference>
<keyword evidence="7" id="KW-0479">Metal-binding</keyword>
<dbReference type="GO" id="GO:0020037">
    <property type="term" value="F:heme binding"/>
    <property type="evidence" value="ECO:0007669"/>
    <property type="project" value="UniProtKB-UniRule"/>
</dbReference>
<dbReference type="Proteomes" id="UP000301737">
    <property type="component" value="Unassembled WGS sequence"/>
</dbReference>
<keyword evidence="14" id="KW-0732">Signal</keyword>
<evidence type="ECO:0000256" key="13">
    <source>
        <dbReference type="ARBA" id="ARBA00049265"/>
    </source>
</evidence>
<dbReference type="PRINTS" id="PR00458">
    <property type="entry name" value="PEROXIDASE"/>
</dbReference>
<protein>
    <recommendedName>
        <fullName evidence="14">Peroxidase</fullName>
        <ecNumber evidence="14">1.11.1.-</ecNumber>
    </recommendedName>
</protein>
<proteinExistence type="inferred from homology"/>
<comment type="subunit">
    <text evidence="12">Forms a one-to-one complex with cytochrome c.</text>
</comment>
<accession>A0A4C2E322</accession>
<comment type="catalytic activity">
    <reaction evidence="13">
        <text>2 Fe(II)-[cytochrome c] + H2O2 + 2 H(+) = 2 Fe(III)-[cytochrome c] + 2 H2O</text>
        <dbReference type="Rhea" id="RHEA:16581"/>
        <dbReference type="Rhea" id="RHEA-COMP:10350"/>
        <dbReference type="Rhea" id="RHEA-COMP:14399"/>
        <dbReference type="ChEBI" id="CHEBI:15377"/>
        <dbReference type="ChEBI" id="CHEBI:15378"/>
        <dbReference type="ChEBI" id="CHEBI:16240"/>
        <dbReference type="ChEBI" id="CHEBI:29033"/>
        <dbReference type="ChEBI" id="CHEBI:29034"/>
        <dbReference type="EC" id="1.11.1.5"/>
    </reaction>
</comment>
<dbReference type="AlphaFoldDB" id="A0A4C2E322"/>
<evidence type="ECO:0000256" key="9">
    <source>
        <dbReference type="ARBA" id="ARBA00023002"/>
    </source>
</evidence>